<dbReference type="SUPFAM" id="SSF53271">
    <property type="entry name" value="PRTase-like"/>
    <property type="match status" value="1"/>
</dbReference>
<dbReference type="OrthoDB" id="9779910at2"/>
<dbReference type="InterPro" id="IPR029057">
    <property type="entry name" value="PRTase-like"/>
</dbReference>
<feature type="domain" description="Double zinc ribbon" evidence="2">
    <location>
        <begin position="8"/>
        <end position="66"/>
    </location>
</feature>
<evidence type="ECO:0000313" key="3">
    <source>
        <dbReference type="EMBL" id="PWK56486.1"/>
    </source>
</evidence>
<dbReference type="Pfam" id="PF18912">
    <property type="entry name" value="DZR_2"/>
    <property type="match status" value="1"/>
</dbReference>
<dbReference type="EMBL" id="QGGV01000004">
    <property type="protein sequence ID" value="PWK56486.1"/>
    <property type="molecule type" value="Genomic_DNA"/>
</dbReference>
<dbReference type="AlphaFoldDB" id="A0A316G912"/>
<evidence type="ECO:0000313" key="4">
    <source>
        <dbReference type="Proteomes" id="UP000245390"/>
    </source>
</evidence>
<dbReference type="InterPro" id="IPR051910">
    <property type="entry name" value="ComF/GntX_DNA_util-trans"/>
</dbReference>
<evidence type="ECO:0000259" key="2">
    <source>
        <dbReference type="Pfam" id="PF18912"/>
    </source>
</evidence>
<comment type="similarity">
    <text evidence="1">Belongs to the ComF/GntX family.</text>
</comment>
<dbReference type="RefSeq" id="WP_109759177.1">
    <property type="nucleotide sequence ID" value="NZ_CP034588.1"/>
</dbReference>
<reference evidence="3 4" key="1">
    <citation type="submission" date="2018-05" db="EMBL/GenBank/DDBJ databases">
        <title>Genomic Encyclopedia of Type Strains, Phase IV (KMG-IV): sequencing the most valuable type-strain genomes for metagenomic binning, comparative biology and taxonomic classification.</title>
        <authorList>
            <person name="Goeker M."/>
        </authorList>
    </citation>
    <scope>NUCLEOTIDE SEQUENCE [LARGE SCALE GENOMIC DNA]</scope>
    <source>
        <strain evidence="3 4">DSM 103371</strain>
    </source>
</reference>
<dbReference type="KEGG" id="salo:EF888_21085"/>
<dbReference type="Proteomes" id="UP000245390">
    <property type="component" value="Unassembled WGS sequence"/>
</dbReference>
<evidence type="ECO:0000256" key="1">
    <source>
        <dbReference type="ARBA" id="ARBA00008007"/>
    </source>
</evidence>
<accession>A0A316G912</accession>
<sequence length="240" mass="26134">MGGLQRALSWVFPAQCILCTGLVEDTGGLCADCWKRTPFLTGLLCDTCGASLPGESSGVEHCDDCLSMSRPWAAGRAALSYRDLGRKIVLSLKHGDRTDLAKPAAAWMERAGRDALRPGTLLVPVPVHWSRLLRRRYNQSAELVRALSARTGLACCPDALIRQRRTPPQDGMTVDDRFRNMTGAIRVNPRRRNEVEGKTLCLIDDVMTSGATLAASAEALWGAGADQIFVLVLARVEKET</sequence>
<protein>
    <submittedName>
        <fullName evidence="3">ComF family protein</fullName>
    </submittedName>
</protein>
<dbReference type="InterPro" id="IPR000836">
    <property type="entry name" value="PRTase_dom"/>
</dbReference>
<name>A0A316G912_9RHOB</name>
<dbReference type="InterPro" id="IPR044005">
    <property type="entry name" value="DZR_2"/>
</dbReference>
<proteinExistence type="inferred from homology"/>
<gene>
    <name evidence="3" type="ORF">C8D95_104158</name>
</gene>
<organism evidence="3 4">
    <name type="scientific">Silicimonas algicola</name>
    <dbReference type="NCBI Taxonomy" id="1826607"/>
    <lineage>
        <taxon>Bacteria</taxon>
        <taxon>Pseudomonadati</taxon>
        <taxon>Pseudomonadota</taxon>
        <taxon>Alphaproteobacteria</taxon>
        <taxon>Rhodobacterales</taxon>
        <taxon>Paracoccaceae</taxon>
    </lineage>
</organism>
<comment type="caution">
    <text evidence="3">The sequence shown here is derived from an EMBL/GenBank/DDBJ whole genome shotgun (WGS) entry which is preliminary data.</text>
</comment>
<dbReference type="CDD" id="cd06223">
    <property type="entry name" value="PRTases_typeI"/>
    <property type="match status" value="1"/>
</dbReference>
<dbReference type="PANTHER" id="PTHR47505:SF1">
    <property type="entry name" value="DNA UTILIZATION PROTEIN YHGH"/>
    <property type="match status" value="1"/>
</dbReference>
<keyword evidence="4" id="KW-1185">Reference proteome</keyword>
<dbReference type="Gene3D" id="3.40.50.2020">
    <property type="match status" value="1"/>
</dbReference>
<dbReference type="PANTHER" id="PTHR47505">
    <property type="entry name" value="DNA UTILIZATION PROTEIN YHGH"/>
    <property type="match status" value="1"/>
</dbReference>